<proteinExistence type="predicted"/>
<feature type="compositionally biased region" description="Acidic residues" evidence="1">
    <location>
        <begin position="84"/>
        <end position="98"/>
    </location>
</feature>
<feature type="compositionally biased region" description="Polar residues" evidence="1">
    <location>
        <begin position="214"/>
        <end position="225"/>
    </location>
</feature>
<reference evidence="3 4" key="1">
    <citation type="submission" date="2019-12" db="EMBL/GenBank/DDBJ databases">
        <authorList>
            <person name="Floudas D."/>
            <person name="Bentzer J."/>
            <person name="Ahren D."/>
            <person name="Johansson T."/>
            <person name="Persson P."/>
            <person name="Tunlid A."/>
        </authorList>
    </citation>
    <scope>NUCLEOTIDE SEQUENCE [LARGE SCALE GENOMIC DNA]</scope>
    <source>
        <strain evidence="3 4">CBS 102.39</strain>
    </source>
</reference>
<dbReference type="Proteomes" id="UP000521872">
    <property type="component" value="Unassembled WGS sequence"/>
</dbReference>
<organism evidence="3 4">
    <name type="scientific">Agrocybe pediades</name>
    <dbReference type="NCBI Taxonomy" id="84607"/>
    <lineage>
        <taxon>Eukaryota</taxon>
        <taxon>Fungi</taxon>
        <taxon>Dikarya</taxon>
        <taxon>Basidiomycota</taxon>
        <taxon>Agaricomycotina</taxon>
        <taxon>Agaricomycetes</taxon>
        <taxon>Agaricomycetidae</taxon>
        <taxon>Agaricales</taxon>
        <taxon>Agaricineae</taxon>
        <taxon>Strophariaceae</taxon>
        <taxon>Agrocybe</taxon>
    </lineage>
</organism>
<dbReference type="AlphaFoldDB" id="A0A8H4R7K5"/>
<name>A0A8H4R7K5_9AGAR</name>
<feature type="region of interest" description="Disordered" evidence="1">
    <location>
        <begin position="293"/>
        <end position="319"/>
    </location>
</feature>
<dbReference type="EMBL" id="JAACJL010000001">
    <property type="protein sequence ID" value="KAF4623620.1"/>
    <property type="molecule type" value="Genomic_DNA"/>
</dbReference>
<gene>
    <name evidence="3" type="ORF">D9613_001485</name>
</gene>
<dbReference type="CDD" id="cd22851">
    <property type="entry name" value="SMN_N"/>
    <property type="match status" value="1"/>
</dbReference>
<dbReference type="InterPro" id="IPR047313">
    <property type="entry name" value="SMN_C"/>
</dbReference>
<evidence type="ECO:0000313" key="4">
    <source>
        <dbReference type="Proteomes" id="UP000521872"/>
    </source>
</evidence>
<comment type="caution">
    <text evidence="3">The sequence shown here is derived from an EMBL/GenBank/DDBJ whole genome shotgun (WGS) entry which is preliminary data.</text>
</comment>
<feature type="compositionally biased region" description="Polar residues" evidence="1">
    <location>
        <begin position="37"/>
        <end position="46"/>
    </location>
</feature>
<feature type="compositionally biased region" description="Basic residues" evidence="1">
    <location>
        <begin position="47"/>
        <end position="62"/>
    </location>
</feature>
<feature type="region of interest" description="Disordered" evidence="1">
    <location>
        <begin position="342"/>
        <end position="369"/>
    </location>
</feature>
<feature type="region of interest" description="Disordered" evidence="1">
    <location>
        <begin position="202"/>
        <end position="232"/>
    </location>
</feature>
<keyword evidence="4" id="KW-1185">Reference proteome</keyword>
<protein>
    <recommendedName>
        <fullName evidence="2">Survival Motor Neuron Gemin2-binding domain-containing protein</fullName>
    </recommendedName>
</protein>
<feature type="compositionally biased region" description="Acidic residues" evidence="1">
    <location>
        <begin position="346"/>
        <end position="362"/>
    </location>
</feature>
<sequence length="369" mass="41116">MSTRQLISYDDITLPYDPSEETERTPTATTATAPTPSNSSGTNHQPPSKKRKKNYNKNKNKQLRANNKNVPQQQYQLLHLEQQTEAEEYEYAEGDYEEGESRELTHEEIWDDSALVDAWDAAMEEYQAYHGTDEDWKREPVKKSALWYNVPIDPSKSKASQMAAANARSGPSVNIPPENVNEEEADSKPLDFNTFVPTYNPHLEPSTPEAEDQAQPQVNRGTTTTGHHHIPLPTAANYDYTADLTSGTGQMVSQDEAFQRALSAMYWGGYWTAMYHAQRHISQTRHSSTIAAAAGGDSVATAPSREGPMQTDDDGYEADAQEASEALELVTQEDADIVDNIKIDADDMEADEESENEEDEDGAFVSTQR</sequence>
<evidence type="ECO:0000313" key="3">
    <source>
        <dbReference type="EMBL" id="KAF4623620.1"/>
    </source>
</evidence>
<dbReference type="InterPro" id="IPR049481">
    <property type="entry name" value="SMN_G2-BD"/>
</dbReference>
<evidence type="ECO:0000259" key="2">
    <source>
        <dbReference type="Pfam" id="PF20636"/>
    </source>
</evidence>
<feature type="compositionally biased region" description="Low complexity" evidence="1">
    <location>
        <begin position="72"/>
        <end position="83"/>
    </location>
</feature>
<evidence type="ECO:0000256" key="1">
    <source>
        <dbReference type="SAM" id="MobiDB-lite"/>
    </source>
</evidence>
<dbReference type="Pfam" id="PF20636">
    <property type="entry name" value="SMN_G2-BD"/>
    <property type="match status" value="1"/>
</dbReference>
<feature type="region of interest" description="Disordered" evidence="1">
    <location>
        <begin position="1"/>
        <end position="103"/>
    </location>
</feature>
<dbReference type="CDD" id="cd22852">
    <property type="entry name" value="SMN_C"/>
    <property type="match status" value="1"/>
</dbReference>
<feature type="domain" description="Survival Motor Neuron Gemin2-binding" evidence="2">
    <location>
        <begin position="107"/>
        <end position="130"/>
    </location>
</feature>
<feature type="compositionally biased region" description="Low complexity" evidence="1">
    <location>
        <begin position="25"/>
        <end position="36"/>
    </location>
</feature>
<accession>A0A8H4R7K5</accession>